<keyword evidence="2" id="KW-1133">Transmembrane helix</keyword>
<accession>A0A165GG14</accession>
<dbReference type="Pfam" id="PF16035">
    <property type="entry name" value="Chalcone_2"/>
    <property type="match status" value="1"/>
</dbReference>
<keyword evidence="5" id="KW-1185">Reference proteome</keyword>
<sequence length="474" mass="50902">MNNAATARLPGLALPQFQCLGRHHRATALPRTWTTTPRTAPKNGPRSRIIQPFQQRAHYHPRRTRTTTAPGANASLDPIALHRLEHMHQAYWRRRMKFAFAGLTLTIFGTFIFTRVFPVPPEPQQNDAPEDDPMRKLDRSTPVITGVPGGASAAEQSAQVVPTGTSHVPVFPKTIHLSLNDGSSSPSPASAPLPAAAATASSNEYHLMGLGIRTVSFLRIQVYVVGVYVAVDDVAKLQQALIRSVDPNGIATTLIQPEKLKLRDALLDPVHSEEIWTRVLAETGVRSVIRVVPTRGTDFQHLRDGWVRNMTARTAHFGSLAASPGSDGPGSAAAAAPANWLHKASMAAFDDDAFANAMQSFKAIFSGGGKKNLAKGSPLLLARDSTGALHVFSDDDDEAAGSGVSDNSNNNNNKKKKALPVEMGSVSDPRVANLLWLVYLAGKTVASEGARESVVHGVMEYVERPIGTVATQVV</sequence>
<dbReference type="GO" id="GO:0016872">
    <property type="term" value="F:intramolecular lyase activity"/>
    <property type="evidence" value="ECO:0007669"/>
    <property type="project" value="InterPro"/>
</dbReference>
<dbReference type="Gene3D" id="3.50.70.10">
    <property type="match status" value="1"/>
</dbReference>
<evidence type="ECO:0000313" key="4">
    <source>
        <dbReference type="EMBL" id="KZF22136.1"/>
    </source>
</evidence>
<dbReference type="InterPro" id="IPR016087">
    <property type="entry name" value="Chalcone_isomerase"/>
</dbReference>
<reference evidence="4 5" key="1">
    <citation type="journal article" date="2016" name="Fungal Biol.">
        <title>The genome of Xylona heveae provides a window into fungal endophytism.</title>
        <authorList>
            <person name="Gazis R."/>
            <person name="Kuo A."/>
            <person name="Riley R."/>
            <person name="LaButti K."/>
            <person name="Lipzen A."/>
            <person name="Lin J."/>
            <person name="Amirebrahimi M."/>
            <person name="Hesse C.N."/>
            <person name="Spatafora J.W."/>
            <person name="Henrissat B."/>
            <person name="Hainaut M."/>
            <person name="Grigoriev I.V."/>
            <person name="Hibbett D.S."/>
        </authorList>
    </citation>
    <scope>NUCLEOTIDE SEQUENCE [LARGE SCALE GENOMIC DNA]</scope>
    <source>
        <strain evidence="4 5">TC161</strain>
    </source>
</reference>
<dbReference type="AlphaFoldDB" id="A0A165GG14"/>
<dbReference type="GeneID" id="28894375"/>
<dbReference type="OrthoDB" id="18193at2759"/>
<evidence type="ECO:0000256" key="1">
    <source>
        <dbReference type="SAM" id="MobiDB-lite"/>
    </source>
</evidence>
<feature type="domain" description="Chalcone isomerase" evidence="3">
    <location>
        <begin position="204"/>
        <end position="455"/>
    </location>
</feature>
<keyword evidence="2" id="KW-0812">Transmembrane</keyword>
<feature type="region of interest" description="Disordered" evidence="1">
    <location>
        <begin position="398"/>
        <end position="419"/>
    </location>
</feature>
<dbReference type="STRING" id="1328760.A0A165GG14"/>
<dbReference type="InParanoid" id="A0A165GG14"/>
<dbReference type="EMBL" id="KV407459">
    <property type="protein sequence ID" value="KZF22136.1"/>
    <property type="molecule type" value="Genomic_DNA"/>
</dbReference>
<feature type="transmembrane region" description="Helical" evidence="2">
    <location>
        <begin position="98"/>
        <end position="117"/>
    </location>
</feature>
<evidence type="ECO:0000259" key="3">
    <source>
        <dbReference type="Pfam" id="PF16035"/>
    </source>
</evidence>
<protein>
    <recommendedName>
        <fullName evidence="3">Chalcone isomerase domain-containing protein</fullName>
    </recommendedName>
</protein>
<evidence type="ECO:0000256" key="2">
    <source>
        <dbReference type="SAM" id="Phobius"/>
    </source>
</evidence>
<name>A0A165GG14_XYLHT</name>
<dbReference type="InterPro" id="IPR016088">
    <property type="entry name" value="Chalcone_isomerase_3-sand"/>
</dbReference>
<dbReference type="InterPro" id="IPR036298">
    <property type="entry name" value="Chalcone_isomerase_sf"/>
</dbReference>
<dbReference type="Proteomes" id="UP000076632">
    <property type="component" value="Unassembled WGS sequence"/>
</dbReference>
<proteinExistence type="predicted"/>
<dbReference type="PANTHER" id="PTHR47284">
    <property type="entry name" value="FATTY-ACID-BINDING PROTEIN 2"/>
    <property type="match status" value="1"/>
</dbReference>
<dbReference type="RefSeq" id="XP_018187691.1">
    <property type="nucleotide sequence ID" value="XM_018329238.1"/>
</dbReference>
<gene>
    <name evidence="4" type="ORF">L228DRAFT_147055</name>
</gene>
<evidence type="ECO:0000313" key="5">
    <source>
        <dbReference type="Proteomes" id="UP000076632"/>
    </source>
</evidence>
<dbReference type="SUPFAM" id="SSF54626">
    <property type="entry name" value="Chalcone isomerase"/>
    <property type="match status" value="1"/>
</dbReference>
<dbReference type="PANTHER" id="PTHR47284:SF3">
    <property type="entry name" value="FATTY-ACID-BINDING PROTEIN 2"/>
    <property type="match status" value="1"/>
</dbReference>
<organism evidence="4 5">
    <name type="scientific">Xylona heveae (strain CBS 132557 / TC161)</name>
    <dbReference type="NCBI Taxonomy" id="1328760"/>
    <lineage>
        <taxon>Eukaryota</taxon>
        <taxon>Fungi</taxon>
        <taxon>Dikarya</taxon>
        <taxon>Ascomycota</taxon>
        <taxon>Pezizomycotina</taxon>
        <taxon>Xylonomycetes</taxon>
        <taxon>Xylonales</taxon>
        <taxon>Xylonaceae</taxon>
        <taxon>Xylona</taxon>
    </lineage>
</organism>
<keyword evidence="2" id="KW-0472">Membrane</keyword>